<accession>A0A2U9R697</accession>
<dbReference type="InterPro" id="IPR023395">
    <property type="entry name" value="MCP_dom_sf"/>
</dbReference>
<evidence type="ECO:0000256" key="2">
    <source>
        <dbReference type="ARBA" id="ARBA00006375"/>
    </source>
</evidence>
<dbReference type="Gene3D" id="1.50.40.10">
    <property type="entry name" value="Mitochondrial carrier domain"/>
    <property type="match status" value="1"/>
</dbReference>
<dbReference type="RefSeq" id="XP_029322351.1">
    <property type="nucleotide sequence ID" value="XM_029466491.1"/>
</dbReference>
<evidence type="ECO:0000256" key="3">
    <source>
        <dbReference type="ARBA" id="ARBA00022448"/>
    </source>
</evidence>
<dbReference type="PRINTS" id="PR00926">
    <property type="entry name" value="MITOCARRIER"/>
</dbReference>
<protein>
    <recommendedName>
        <fullName evidence="10">Putative mitochondrial carrier protein PET8</fullName>
    </recommendedName>
</protein>
<dbReference type="InterPro" id="IPR002067">
    <property type="entry name" value="MCP"/>
</dbReference>
<comment type="subcellular location">
    <subcellularLocation>
        <location evidence="1">Mitochondrion inner membrane</location>
        <topology evidence="1">Multi-pass membrane protein</topology>
    </subcellularLocation>
</comment>
<gene>
    <name evidence="13" type="ORF">C5L36_0C07880</name>
</gene>
<evidence type="ECO:0000256" key="4">
    <source>
        <dbReference type="ARBA" id="ARBA00022692"/>
    </source>
</evidence>
<dbReference type="VEuPathDB" id="FungiDB:C5L36_0C07880"/>
<sequence>MKIHVEIFKTLRILSCRVKVNPFWRPSIITAMEKTDIQSAFVTSLISGGAAGTATDLAFFPIDTLKTRLQAKGGFFHNGGFRGLYKGLGSAVIASAPSASLFFITYDTSKSFLKNELPLYLPNLEKGTSTHLSHMIAASLGEIAACLVRVPAEVIKQRTQSLQFNSSLESFKYIITNQSGEGVFQGLYRGWGTTIMREIPFTVIQFPLYEHMKSIWAQYQGVERVSPLQGALCGSIAGGIAAASTTPLDVLKTRLMLSKERIGVFKLARNIVSEEGYRVLFSGIGPRTMWISAGGAIFLGVYEFVSTSISNGEKLKL</sequence>
<keyword evidence="3 12" id="KW-0813">Transport</keyword>
<dbReference type="KEGG" id="pkz:C5L36_0C07880"/>
<dbReference type="STRING" id="4909.A0A2U9R697"/>
<dbReference type="EMBL" id="CP028775">
    <property type="protein sequence ID" value="AWU76874.1"/>
    <property type="molecule type" value="Genomic_DNA"/>
</dbReference>
<comment type="similarity">
    <text evidence="2 12">Belongs to the mitochondrial carrier (TC 2.A.29) family.</text>
</comment>
<evidence type="ECO:0000313" key="14">
    <source>
        <dbReference type="Proteomes" id="UP000249293"/>
    </source>
</evidence>
<name>A0A2U9R697_PICKU</name>
<evidence type="ECO:0000256" key="12">
    <source>
        <dbReference type="RuleBase" id="RU000488"/>
    </source>
</evidence>
<proteinExistence type="inferred from homology"/>
<dbReference type="PROSITE" id="PS50920">
    <property type="entry name" value="SOLCAR"/>
    <property type="match status" value="3"/>
</dbReference>
<evidence type="ECO:0000256" key="11">
    <source>
        <dbReference type="PROSITE-ProRule" id="PRU00282"/>
    </source>
</evidence>
<feature type="repeat" description="Solcar" evidence="11">
    <location>
        <begin position="225"/>
        <end position="308"/>
    </location>
</feature>
<dbReference type="GO" id="GO:0005743">
    <property type="term" value="C:mitochondrial inner membrane"/>
    <property type="evidence" value="ECO:0007669"/>
    <property type="project" value="UniProtKB-SubCell"/>
</dbReference>
<keyword evidence="9 11" id="KW-0472">Membrane</keyword>
<dbReference type="AlphaFoldDB" id="A0A2U9R697"/>
<evidence type="ECO:0000256" key="10">
    <source>
        <dbReference type="ARBA" id="ARBA00073559"/>
    </source>
</evidence>
<keyword evidence="4 11" id="KW-0812">Transmembrane</keyword>
<dbReference type="OrthoDB" id="276989at2759"/>
<evidence type="ECO:0000256" key="7">
    <source>
        <dbReference type="ARBA" id="ARBA00022989"/>
    </source>
</evidence>
<dbReference type="InterPro" id="IPR018108">
    <property type="entry name" value="MCP_transmembrane"/>
</dbReference>
<dbReference type="Pfam" id="PF00153">
    <property type="entry name" value="Mito_carr"/>
    <property type="match status" value="3"/>
</dbReference>
<organism evidence="13 14">
    <name type="scientific">Pichia kudriavzevii</name>
    <name type="common">Yeast</name>
    <name type="synonym">Issatchenkia orientalis</name>
    <dbReference type="NCBI Taxonomy" id="4909"/>
    <lineage>
        <taxon>Eukaryota</taxon>
        <taxon>Fungi</taxon>
        <taxon>Dikarya</taxon>
        <taxon>Ascomycota</taxon>
        <taxon>Saccharomycotina</taxon>
        <taxon>Pichiomycetes</taxon>
        <taxon>Pichiales</taxon>
        <taxon>Pichiaceae</taxon>
        <taxon>Pichia</taxon>
    </lineage>
</organism>
<evidence type="ECO:0000256" key="6">
    <source>
        <dbReference type="ARBA" id="ARBA00022792"/>
    </source>
</evidence>
<feature type="repeat" description="Solcar" evidence="11">
    <location>
        <begin position="39"/>
        <end position="112"/>
    </location>
</feature>
<feature type="repeat" description="Solcar" evidence="11">
    <location>
        <begin position="129"/>
        <end position="215"/>
    </location>
</feature>
<dbReference type="GeneID" id="40384669"/>
<evidence type="ECO:0000256" key="1">
    <source>
        <dbReference type="ARBA" id="ARBA00004448"/>
    </source>
</evidence>
<reference evidence="13 14" key="1">
    <citation type="submission" date="2018-06" db="EMBL/GenBank/DDBJ databases">
        <title>Population genomics shows no distinction between pathogenic Candida krusei and environmental Pichia kudriavzevii: One species, four names.</title>
        <authorList>
            <person name="Douglass A.P."/>
            <person name="Offei B."/>
            <person name="Braun-Galleani S."/>
            <person name="Coughlan A.Y."/>
            <person name="Martos A."/>
            <person name="Ortiz-Merino R.A."/>
            <person name="Byrne K.P."/>
            <person name="Wolfe K.H."/>
        </authorList>
    </citation>
    <scope>NUCLEOTIDE SEQUENCE [LARGE SCALE GENOMIC DNA]</scope>
    <source>
        <strain evidence="13 14">CBS573</strain>
    </source>
</reference>
<dbReference type="FunFam" id="1.50.40.10:FF:000018">
    <property type="entry name" value="S-adenosylmethionine mitochondrial carrier protein-like"/>
    <property type="match status" value="1"/>
</dbReference>
<evidence type="ECO:0000313" key="13">
    <source>
        <dbReference type="EMBL" id="AWU76874.1"/>
    </source>
</evidence>
<keyword evidence="8" id="KW-0496">Mitochondrion</keyword>
<dbReference type="Proteomes" id="UP000249293">
    <property type="component" value="Chromosome 3"/>
</dbReference>
<keyword evidence="5" id="KW-0677">Repeat</keyword>
<keyword evidence="14" id="KW-1185">Reference proteome</keyword>
<keyword evidence="7" id="KW-1133">Transmembrane helix</keyword>
<dbReference type="PANTHER" id="PTHR45667">
    <property type="entry name" value="S-ADENOSYLMETHIONINE MITOCHONDRIAL CARRIER PROTEIN"/>
    <property type="match status" value="1"/>
</dbReference>
<evidence type="ECO:0000256" key="8">
    <source>
        <dbReference type="ARBA" id="ARBA00023128"/>
    </source>
</evidence>
<keyword evidence="6" id="KW-0999">Mitochondrion inner membrane</keyword>
<dbReference type="GO" id="GO:0055085">
    <property type="term" value="P:transmembrane transport"/>
    <property type="evidence" value="ECO:0007669"/>
    <property type="project" value="InterPro"/>
</dbReference>
<dbReference type="SUPFAM" id="SSF103506">
    <property type="entry name" value="Mitochondrial carrier"/>
    <property type="match status" value="1"/>
</dbReference>
<evidence type="ECO:0000256" key="9">
    <source>
        <dbReference type="ARBA" id="ARBA00023136"/>
    </source>
</evidence>
<evidence type="ECO:0000256" key="5">
    <source>
        <dbReference type="ARBA" id="ARBA00022737"/>
    </source>
</evidence>